<sequence length="319" mass="35829">MELGHEHGYFVIDLMSKQSGSSRGCDQTHGHLISTSSSTLHCICFLEFETLPASMKSLKDTHIVFSRWFAAIQNGDWNAAETFLASDVMVNGKSLTRHACIQKLQDDKFDTAQLDMCIVDDESAEIAARFLFPRPPDQTEAWTAQTLFTIVHDKLSTIHSLAGRNYSAAPLSKTEPMGKKAAPAQGLNTSDLRAFYTDYIDSINTHTMRGHFDAACQDMVTHNHVDYTRDEYREMIESSFDDISGLRFTIERLVVNEEAQQVAARLGFTGVPIREFRGIAATGNAVRFREHAFYQLERGQIRQVWSLLDLAAYRASMAS</sequence>
<dbReference type="VEuPathDB" id="FungiDB:CCM_01576"/>
<dbReference type="Pfam" id="PF07366">
    <property type="entry name" value="SnoaL"/>
    <property type="match status" value="1"/>
</dbReference>
<dbReference type="EMBL" id="JH126399">
    <property type="protein sequence ID" value="EGX96918.1"/>
    <property type="molecule type" value="Genomic_DNA"/>
</dbReference>
<dbReference type="OMA" id="FSEHAFY"/>
<dbReference type="InterPro" id="IPR009959">
    <property type="entry name" value="Cyclase_SnoaL-like"/>
</dbReference>
<evidence type="ECO:0000313" key="1">
    <source>
        <dbReference type="EMBL" id="EGX96918.1"/>
    </source>
</evidence>
<evidence type="ECO:0008006" key="3">
    <source>
        <dbReference type="Google" id="ProtNLM"/>
    </source>
</evidence>
<reference evidence="1 2" key="1">
    <citation type="journal article" date="2011" name="Genome Biol.">
        <title>Genome sequence of the insect pathogenic fungus Cordyceps militaris, a valued traditional Chinese medicine.</title>
        <authorList>
            <person name="Zheng P."/>
            <person name="Xia Y."/>
            <person name="Xiao G."/>
            <person name="Xiong C."/>
            <person name="Hu X."/>
            <person name="Zhang S."/>
            <person name="Zheng H."/>
            <person name="Huang Y."/>
            <person name="Zhou Y."/>
            <person name="Wang S."/>
            <person name="Zhao G.P."/>
            <person name="Liu X."/>
            <person name="St Leger R.J."/>
            <person name="Wang C."/>
        </authorList>
    </citation>
    <scope>NUCLEOTIDE SEQUENCE [LARGE SCALE GENOMIC DNA]</scope>
    <source>
        <strain evidence="1 2">CM01</strain>
    </source>
</reference>
<dbReference type="GO" id="GO:0030638">
    <property type="term" value="P:polyketide metabolic process"/>
    <property type="evidence" value="ECO:0007669"/>
    <property type="project" value="InterPro"/>
</dbReference>
<organism evidence="1 2">
    <name type="scientific">Cordyceps militaris (strain CM01)</name>
    <name type="common">Caterpillar fungus</name>
    <dbReference type="NCBI Taxonomy" id="983644"/>
    <lineage>
        <taxon>Eukaryota</taxon>
        <taxon>Fungi</taxon>
        <taxon>Dikarya</taxon>
        <taxon>Ascomycota</taxon>
        <taxon>Pezizomycotina</taxon>
        <taxon>Sordariomycetes</taxon>
        <taxon>Hypocreomycetidae</taxon>
        <taxon>Hypocreales</taxon>
        <taxon>Cordycipitaceae</taxon>
        <taxon>Cordyceps</taxon>
    </lineage>
</organism>
<gene>
    <name evidence="1" type="ORF">CCM_01576</name>
</gene>
<proteinExistence type="predicted"/>
<name>G3J5W6_CORMM</name>
<dbReference type="OrthoDB" id="2830113at2759"/>
<dbReference type="SUPFAM" id="SSF54427">
    <property type="entry name" value="NTF2-like"/>
    <property type="match status" value="1"/>
</dbReference>
<dbReference type="GeneID" id="18163607"/>
<dbReference type="KEGG" id="cmt:CCM_01576"/>
<dbReference type="HOGENOM" id="CLU_062065_0_0_1"/>
<accession>G3J5W6</accession>
<dbReference type="Gene3D" id="3.10.450.50">
    <property type="match status" value="1"/>
</dbReference>
<evidence type="ECO:0000313" key="2">
    <source>
        <dbReference type="Proteomes" id="UP000001610"/>
    </source>
</evidence>
<dbReference type="InterPro" id="IPR032710">
    <property type="entry name" value="NTF2-like_dom_sf"/>
</dbReference>
<dbReference type="eggNOG" id="ENOG502T08M">
    <property type="taxonomic scope" value="Eukaryota"/>
</dbReference>
<dbReference type="RefSeq" id="XP_006666795.1">
    <property type="nucleotide sequence ID" value="XM_006666732.1"/>
</dbReference>
<dbReference type="InParanoid" id="G3J5W6"/>
<keyword evidence="2" id="KW-1185">Reference proteome</keyword>
<dbReference type="AlphaFoldDB" id="G3J5W6"/>
<protein>
    <recommendedName>
        <fullName evidence="3">SnoaL-like polyketide cyclase</fullName>
    </recommendedName>
</protein>
<dbReference type="Proteomes" id="UP000001610">
    <property type="component" value="Unassembled WGS sequence"/>
</dbReference>